<evidence type="ECO:0000259" key="1">
    <source>
        <dbReference type="Pfam" id="PF00899"/>
    </source>
</evidence>
<dbReference type="NCBIfam" id="NF004281">
    <property type="entry name" value="PRK05690.1"/>
    <property type="match status" value="1"/>
</dbReference>
<dbReference type="EMBL" id="JBHUFP010000007">
    <property type="protein sequence ID" value="MFD1805978.1"/>
    <property type="molecule type" value="Genomic_DNA"/>
</dbReference>
<dbReference type="InterPro" id="IPR035985">
    <property type="entry name" value="Ubiquitin-activating_enz"/>
</dbReference>
<dbReference type="CDD" id="cd00757">
    <property type="entry name" value="ThiF_MoeB_HesA_family"/>
    <property type="match status" value="1"/>
</dbReference>
<dbReference type="Proteomes" id="UP001597420">
    <property type="component" value="Unassembled WGS sequence"/>
</dbReference>
<gene>
    <name evidence="2" type="ORF">ACFSAV_06255</name>
</gene>
<dbReference type="Gene3D" id="3.40.50.720">
    <property type="entry name" value="NAD(P)-binding Rossmann-like Domain"/>
    <property type="match status" value="1"/>
</dbReference>
<dbReference type="PANTHER" id="PTHR10953">
    <property type="entry name" value="UBIQUITIN-ACTIVATING ENZYME E1"/>
    <property type="match status" value="1"/>
</dbReference>
<organism evidence="2 3">
    <name type="scientific">Pasteurella oralis</name>
    <dbReference type="NCBI Taxonomy" id="1071947"/>
    <lineage>
        <taxon>Bacteria</taxon>
        <taxon>Pseudomonadati</taxon>
        <taxon>Pseudomonadota</taxon>
        <taxon>Gammaproteobacteria</taxon>
        <taxon>Pasteurellales</taxon>
        <taxon>Pasteurellaceae</taxon>
        <taxon>Pasteurella</taxon>
    </lineage>
</organism>
<sequence>MPLSDQTFLRYSRQLLLEECGLEGQIRLEKSSILIVGLGGLGSVVAQYLVGSGVGKVYLADFDTVDISNLPRQILYSTKDINLAKVQAAKTRLTAINPQVELVTITGQLGLTQLNYWAKKVNLVLDCTDNMPTRHHINQACVGLNKPLISGAAIGLSGQLISLTDYHTQGCYACLYPDQELAHLNCKTAGILAPVVGTIGCLQALEALKYLLGLNVSSAGKLTLFDAKKLTWQTLYLQPNKQCQICHCHS</sequence>
<dbReference type="RefSeq" id="WP_379097505.1">
    <property type="nucleotide sequence ID" value="NZ_JBHUFP010000007.1"/>
</dbReference>
<comment type="caution">
    <text evidence="2">The sequence shown here is derived from an EMBL/GenBank/DDBJ whole genome shotgun (WGS) entry which is preliminary data.</text>
</comment>
<protein>
    <submittedName>
        <fullName evidence="2">HesA/MoeB/ThiF family protein</fullName>
    </submittedName>
</protein>
<dbReference type="InterPro" id="IPR000594">
    <property type="entry name" value="ThiF_NAD_FAD-bd"/>
</dbReference>
<reference evidence="3" key="1">
    <citation type="journal article" date="2019" name="Int. J. Syst. Evol. Microbiol.">
        <title>The Global Catalogue of Microorganisms (GCM) 10K type strain sequencing project: providing services to taxonomists for standard genome sequencing and annotation.</title>
        <authorList>
            <consortium name="The Broad Institute Genomics Platform"/>
            <consortium name="The Broad Institute Genome Sequencing Center for Infectious Disease"/>
            <person name="Wu L."/>
            <person name="Ma J."/>
        </authorList>
    </citation>
    <scope>NUCLEOTIDE SEQUENCE [LARGE SCALE GENOMIC DNA]</scope>
    <source>
        <strain evidence="3">CCM 7950</strain>
    </source>
</reference>
<dbReference type="PANTHER" id="PTHR10953:SF240">
    <property type="entry name" value="SULFUR CARRIER PROTEIN THIS ADENYLYLTRANSFERASE"/>
    <property type="match status" value="1"/>
</dbReference>
<keyword evidence="3" id="KW-1185">Reference proteome</keyword>
<accession>A0ABW4NUA1</accession>
<feature type="domain" description="THIF-type NAD/FAD binding fold" evidence="1">
    <location>
        <begin position="11"/>
        <end position="244"/>
    </location>
</feature>
<dbReference type="Pfam" id="PF00899">
    <property type="entry name" value="ThiF"/>
    <property type="match status" value="1"/>
</dbReference>
<evidence type="ECO:0000313" key="2">
    <source>
        <dbReference type="EMBL" id="MFD1805978.1"/>
    </source>
</evidence>
<dbReference type="InterPro" id="IPR045886">
    <property type="entry name" value="ThiF/MoeB/HesA"/>
</dbReference>
<proteinExistence type="predicted"/>
<name>A0ABW4NUA1_9PAST</name>
<evidence type="ECO:0000313" key="3">
    <source>
        <dbReference type="Proteomes" id="UP001597420"/>
    </source>
</evidence>
<dbReference type="SUPFAM" id="SSF69572">
    <property type="entry name" value="Activating enzymes of the ubiquitin-like proteins"/>
    <property type="match status" value="1"/>
</dbReference>